<keyword evidence="2" id="KW-0378">Hydrolase</keyword>
<comment type="caution">
    <text evidence="2">The sequence shown here is derived from an EMBL/GenBank/DDBJ whole genome shotgun (WGS) entry which is preliminary data.</text>
</comment>
<dbReference type="Proteomes" id="UP001597097">
    <property type="component" value="Unassembled WGS sequence"/>
</dbReference>
<accession>A0ABW4GQ81</accession>
<feature type="domain" description="AB hydrolase-1" evidence="1">
    <location>
        <begin position="22"/>
        <end position="285"/>
    </location>
</feature>
<name>A0ABW4GQ81_9ACTN</name>
<organism evidence="2 3">
    <name type="scientific">Nonomuraea guangzhouensis</name>
    <dbReference type="NCBI Taxonomy" id="1291555"/>
    <lineage>
        <taxon>Bacteria</taxon>
        <taxon>Bacillati</taxon>
        <taxon>Actinomycetota</taxon>
        <taxon>Actinomycetes</taxon>
        <taxon>Streptosporangiales</taxon>
        <taxon>Streptosporangiaceae</taxon>
        <taxon>Nonomuraea</taxon>
    </lineage>
</organism>
<dbReference type="Pfam" id="PF12697">
    <property type="entry name" value="Abhydrolase_6"/>
    <property type="match status" value="1"/>
</dbReference>
<evidence type="ECO:0000259" key="1">
    <source>
        <dbReference type="Pfam" id="PF12697"/>
    </source>
</evidence>
<keyword evidence="3" id="KW-1185">Reference proteome</keyword>
<dbReference type="RefSeq" id="WP_219528901.1">
    <property type="nucleotide sequence ID" value="NZ_JAHKRM010000005.1"/>
</dbReference>
<reference evidence="3" key="1">
    <citation type="journal article" date="2019" name="Int. J. Syst. Evol. Microbiol.">
        <title>The Global Catalogue of Microorganisms (GCM) 10K type strain sequencing project: providing services to taxonomists for standard genome sequencing and annotation.</title>
        <authorList>
            <consortium name="The Broad Institute Genomics Platform"/>
            <consortium name="The Broad Institute Genome Sequencing Center for Infectious Disease"/>
            <person name="Wu L."/>
            <person name="Ma J."/>
        </authorList>
    </citation>
    <scope>NUCLEOTIDE SEQUENCE [LARGE SCALE GENOMIC DNA]</scope>
    <source>
        <strain evidence="3">CGMCC 1.15399</strain>
    </source>
</reference>
<dbReference type="InterPro" id="IPR050471">
    <property type="entry name" value="AB_hydrolase"/>
</dbReference>
<dbReference type="InterPro" id="IPR000073">
    <property type="entry name" value="AB_hydrolase_1"/>
</dbReference>
<evidence type="ECO:0000313" key="2">
    <source>
        <dbReference type="EMBL" id="MFD1544917.1"/>
    </source>
</evidence>
<sequence>MQTVKVPGARLHTEITGEGPPLVLVSGGGGDAGMYEDVVPLLAERFTVITFDRRGNSRSPLSEPGASLAVSRQAADVIAILDHYGVDRAFVFGNSSGAIITVELLARHADRLRGAVVHEPPLVSVLPDGRDSPEQRAFDELAGIAEREGPMQGFAAFSAMILPKAPGLFTNPTGRAVTAGAMRVAMGGAALARRVTGRQPGGMFRLMGNLDILLTRELSLFPSYEPDLKALETVTIPWCLATGHDSVGRPYYRPAHVLSERFGVPCEEFPGGHTPYQTHPREFADLLTAILDGMH</sequence>
<dbReference type="PANTHER" id="PTHR43433">
    <property type="entry name" value="HYDROLASE, ALPHA/BETA FOLD FAMILY PROTEIN"/>
    <property type="match status" value="1"/>
</dbReference>
<protein>
    <submittedName>
        <fullName evidence="2">Alpha/beta fold hydrolase</fullName>
    </submittedName>
</protein>
<dbReference type="GO" id="GO:0016787">
    <property type="term" value="F:hydrolase activity"/>
    <property type="evidence" value="ECO:0007669"/>
    <property type="project" value="UniProtKB-KW"/>
</dbReference>
<dbReference type="PANTHER" id="PTHR43433:SF5">
    <property type="entry name" value="AB HYDROLASE-1 DOMAIN-CONTAINING PROTEIN"/>
    <property type="match status" value="1"/>
</dbReference>
<proteinExistence type="predicted"/>
<dbReference type="EMBL" id="JBHUCM010000045">
    <property type="protein sequence ID" value="MFD1544917.1"/>
    <property type="molecule type" value="Genomic_DNA"/>
</dbReference>
<gene>
    <name evidence="2" type="ORF">ACFSJ0_48285</name>
</gene>
<evidence type="ECO:0000313" key="3">
    <source>
        <dbReference type="Proteomes" id="UP001597097"/>
    </source>
</evidence>